<dbReference type="EMBL" id="JACGCI010000010">
    <property type="protein sequence ID" value="KAF6761107.1"/>
    <property type="molecule type" value="Genomic_DNA"/>
</dbReference>
<feature type="compositionally biased region" description="Low complexity" evidence="1">
    <location>
        <begin position="237"/>
        <end position="258"/>
    </location>
</feature>
<feature type="region of interest" description="Disordered" evidence="1">
    <location>
        <begin position="216"/>
        <end position="258"/>
    </location>
</feature>
<sequence>MSAPDLVSLWQLFCTSLQQGIGLLLPLCAVYTLYRLDRDVRDVNKLRETIIALNSDIMKRDGDMVALRAELEKKGTKISDMDREVARKDESISTLMKEKAETDETMLTMKAEVVEKAKTIRQLDEEIKKKGELNWILQGKGQELERRLWDAWNSAKREKETMDEQAVIKDQEIAELTLDVMILREKLTECIGRIEALQDQGGKIALRKPGHSVKRVGRVVLEPPAHEPDPTSQSTHSAPGASRSSPPSYSEPLPTHRR</sequence>
<dbReference type="AlphaFoldDB" id="A0A8H6IB27"/>
<evidence type="ECO:0000313" key="3">
    <source>
        <dbReference type="Proteomes" id="UP000521943"/>
    </source>
</evidence>
<evidence type="ECO:0000256" key="1">
    <source>
        <dbReference type="SAM" id="MobiDB-lite"/>
    </source>
</evidence>
<proteinExistence type="predicted"/>
<name>A0A8H6IB27_9AGAR</name>
<protein>
    <submittedName>
        <fullName evidence="2">Uncharacterized protein</fullName>
    </submittedName>
</protein>
<keyword evidence="3" id="KW-1185">Reference proteome</keyword>
<gene>
    <name evidence="2" type="ORF">DFP72DRAFT_1165600</name>
</gene>
<accession>A0A8H6IB27</accession>
<comment type="caution">
    <text evidence="2">The sequence shown here is derived from an EMBL/GenBank/DDBJ whole genome shotgun (WGS) entry which is preliminary data.</text>
</comment>
<reference evidence="2 3" key="1">
    <citation type="submission" date="2020-07" db="EMBL/GenBank/DDBJ databases">
        <title>Comparative genomics of pyrophilous fungi reveals a link between fire events and developmental genes.</title>
        <authorList>
            <consortium name="DOE Joint Genome Institute"/>
            <person name="Steindorff A.S."/>
            <person name="Carver A."/>
            <person name="Calhoun S."/>
            <person name="Stillman K."/>
            <person name="Liu H."/>
            <person name="Lipzen A."/>
            <person name="Pangilinan J."/>
            <person name="Labutti K."/>
            <person name="Bruns T.D."/>
            <person name="Grigoriev I.V."/>
        </authorList>
    </citation>
    <scope>NUCLEOTIDE SEQUENCE [LARGE SCALE GENOMIC DNA]</scope>
    <source>
        <strain evidence="2 3">CBS 144469</strain>
    </source>
</reference>
<dbReference type="Proteomes" id="UP000521943">
    <property type="component" value="Unassembled WGS sequence"/>
</dbReference>
<organism evidence="2 3">
    <name type="scientific">Ephemerocybe angulata</name>
    <dbReference type="NCBI Taxonomy" id="980116"/>
    <lineage>
        <taxon>Eukaryota</taxon>
        <taxon>Fungi</taxon>
        <taxon>Dikarya</taxon>
        <taxon>Basidiomycota</taxon>
        <taxon>Agaricomycotina</taxon>
        <taxon>Agaricomycetes</taxon>
        <taxon>Agaricomycetidae</taxon>
        <taxon>Agaricales</taxon>
        <taxon>Agaricineae</taxon>
        <taxon>Psathyrellaceae</taxon>
        <taxon>Ephemerocybe</taxon>
    </lineage>
</organism>
<evidence type="ECO:0000313" key="2">
    <source>
        <dbReference type="EMBL" id="KAF6761107.1"/>
    </source>
</evidence>